<proteinExistence type="predicted"/>
<feature type="transmembrane region" description="Helical" evidence="8">
    <location>
        <begin position="12"/>
        <end position="36"/>
    </location>
</feature>
<feature type="non-terminal residue" evidence="11">
    <location>
        <position position="1"/>
    </location>
</feature>
<keyword evidence="3 8" id="KW-1133">Transmembrane helix</keyword>
<dbReference type="PANTHER" id="PTHR24240">
    <property type="entry name" value="OPSIN"/>
    <property type="match status" value="1"/>
</dbReference>
<organism evidence="10 11">
    <name type="scientific">Aplysia californica</name>
    <name type="common">California sea hare</name>
    <dbReference type="NCBI Taxonomy" id="6500"/>
    <lineage>
        <taxon>Eukaryota</taxon>
        <taxon>Metazoa</taxon>
        <taxon>Spiralia</taxon>
        <taxon>Lophotrochozoa</taxon>
        <taxon>Mollusca</taxon>
        <taxon>Gastropoda</taxon>
        <taxon>Heterobranchia</taxon>
        <taxon>Euthyneura</taxon>
        <taxon>Tectipleura</taxon>
        <taxon>Aplysiida</taxon>
        <taxon>Aplysioidea</taxon>
        <taxon>Aplysiidae</taxon>
        <taxon>Aplysia</taxon>
    </lineage>
</organism>
<keyword evidence="6" id="KW-0675">Receptor</keyword>
<dbReference type="Gene3D" id="1.20.1070.10">
    <property type="entry name" value="Rhodopsin 7-helix transmembrane proteins"/>
    <property type="match status" value="1"/>
</dbReference>
<dbReference type="PRINTS" id="PR00237">
    <property type="entry name" value="GPCRRHODOPSN"/>
</dbReference>
<dbReference type="Pfam" id="PF00001">
    <property type="entry name" value="7tm_1"/>
    <property type="match status" value="1"/>
</dbReference>
<evidence type="ECO:0000256" key="1">
    <source>
        <dbReference type="ARBA" id="ARBA00004141"/>
    </source>
</evidence>
<feature type="transmembrane region" description="Helical" evidence="8">
    <location>
        <begin position="62"/>
        <end position="86"/>
    </location>
</feature>
<dbReference type="GeneID" id="106013842"/>
<keyword evidence="7" id="KW-0807">Transducer</keyword>
<dbReference type="InterPro" id="IPR000276">
    <property type="entry name" value="GPCR_Rhodpsn"/>
</dbReference>
<dbReference type="RefSeq" id="XP_012946057.2">
    <property type="nucleotide sequence ID" value="XM_013090603.2"/>
</dbReference>
<evidence type="ECO:0000313" key="11">
    <source>
        <dbReference type="RefSeq" id="XP_012946057.2"/>
    </source>
</evidence>
<evidence type="ECO:0000256" key="5">
    <source>
        <dbReference type="ARBA" id="ARBA00023136"/>
    </source>
</evidence>
<dbReference type="PROSITE" id="PS50262">
    <property type="entry name" value="G_PROTEIN_RECEP_F1_2"/>
    <property type="match status" value="1"/>
</dbReference>
<gene>
    <name evidence="11" type="primary">LOC106013842</name>
</gene>
<keyword evidence="5 8" id="KW-0472">Membrane</keyword>
<keyword evidence="4" id="KW-0297">G-protein coupled receptor</keyword>
<dbReference type="Proteomes" id="UP000694888">
    <property type="component" value="Unplaced"/>
</dbReference>
<evidence type="ECO:0000256" key="6">
    <source>
        <dbReference type="ARBA" id="ARBA00023170"/>
    </source>
</evidence>
<dbReference type="InterPro" id="IPR017452">
    <property type="entry name" value="GPCR_Rhodpsn_7TM"/>
</dbReference>
<accession>A0ABM1AEC1</accession>
<keyword evidence="2 8" id="KW-0812">Transmembrane</keyword>
<evidence type="ECO:0000256" key="2">
    <source>
        <dbReference type="ARBA" id="ARBA00022692"/>
    </source>
</evidence>
<protein>
    <submittedName>
        <fullName evidence="11">Parapinopsin</fullName>
    </submittedName>
</protein>
<evidence type="ECO:0000256" key="4">
    <source>
        <dbReference type="ARBA" id="ARBA00023040"/>
    </source>
</evidence>
<name>A0ABM1AEC1_APLCA</name>
<feature type="domain" description="G-protein coupled receptors family 1 profile" evidence="9">
    <location>
        <begin position="1"/>
        <end position="118"/>
    </location>
</feature>
<sequence length="162" mass="18659">WEYPNKSFVTASFIGCLALPAFTMCYSYSRILFVALKTRHKRMKWKPRTKESRMWEKKEMRLLKMTVLMCISFMLCWTPYAVVAMIKSYSSHVTLTPLLSALPALAAKTSHVLDPVIYCAMNRNFNRFIPDALRKKRETDLELTTMSIPLKNVAHGATSSEP</sequence>
<comment type="subcellular location">
    <subcellularLocation>
        <location evidence="1">Membrane</location>
        <topology evidence="1">Multi-pass membrane protein</topology>
    </subcellularLocation>
</comment>
<keyword evidence="10" id="KW-1185">Reference proteome</keyword>
<dbReference type="SUPFAM" id="SSF81321">
    <property type="entry name" value="Family A G protein-coupled receptor-like"/>
    <property type="match status" value="1"/>
</dbReference>
<evidence type="ECO:0000256" key="7">
    <source>
        <dbReference type="ARBA" id="ARBA00023224"/>
    </source>
</evidence>
<evidence type="ECO:0000256" key="3">
    <source>
        <dbReference type="ARBA" id="ARBA00022989"/>
    </source>
</evidence>
<dbReference type="InterPro" id="IPR050125">
    <property type="entry name" value="GPCR_opsins"/>
</dbReference>
<evidence type="ECO:0000313" key="10">
    <source>
        <dbReference type="Proteomes" id="UP000694888"/>
    </source>
</evidence>
<reference evidence="11" key="1">
    <citation type="submission" date="2025-08" db="UniProtKB">
        <authorList>
            <consortium name="RefSeq"/>
        </authorList>
    </citation>
    <scope>IDENTIFICATION</scope>
</reference>
<evidence type="ECO:0000259" key="9">
    <source>
        <dbReference type="PROSITE" id="PS50262"/>
    </source>
</evidence>
<evidence type="ECO:0000256" key="8">
    <source>
        <dbReference type="SAM" id="Phobius"/>
    </source>
</evidence>